<sequence>MFWDETTKQAMGWAEVWGLFQTLSKPGQRMRRSVRPFFPEEEGTWQEAMRDWQVLRTLSDDEAKSCREALVKLPDVLSVLNLISQRAGVRVVDLFDLKQLLWHARELDSLLDGFGFAWWPRLDWDALLRLLNPRGELAPSFSLGDVGDGELDALQEKLQRVEAAIFAVKKEQTDRLRAAFGKAPTRDGLYVFDKKQGNLEHEDLRLQGVNLFEAVFVVIEPPQVRELQGVREEVLVQIEDREAVVLAEVVSALVPHVEDLEKAYDACGRLDWAFAKAAVADQWGACAAEWQQANADEDVLAKSDSSDSQLGWWVRNGWHPTARSGVESRGGAYTLLNLSLSPGVGLITGPNMGGKTVVLKTLGLLQALAQHALPVPAEAFRFVPVARIGWSGGDEQSLVSGLSSFGAEMQRLASLLRESSPALLLLDEVARTTNPQEGEELAVGLAEYLIRSAHTALFASHFPGVTQVLGLQGFRVAGLRSEVWARWESDGATPDPDSLLTDLQQAMDYRLLPAQGQEVPRDAWRIARLFGLPEEIIRKEGP</sequence>
<dbReference type="Pfam" id="PF00488">
    <property type="entry name" value="MutS_V"/>
    <property type="match status" value="1"/>
</dbReference>
<dbReference type="EMBL" id="JAEQNB010000001">
    <property type="protein sequence ID" value="MBL0385349.1"/>
    <property type="molecule type" value="Genomic_DNA"/>
</dbReference>
<evidence type="ECO:0000259" key="4">
    <source>
        <dbReference type="SMART" id="SM00534"/>
    </source>
</evidence>
<dbReference type="InterPro" id="IPR000432">
    <property type="entry name" value="DNA_mismatch_repair_MutS_C"/>
</dbReference>
<dbReference type="Proteomes" id="UP000602284">
    <property type="component" value="Unassembled WGS sequence"/>
</dbReference>
<evidence type="ECO:0000313" key="6">
    <source>
        <dbReference type="Proteomes" id="UP000602284"/>
    </source>
</evidence>
<evidence type="ECO:0000313" key="5">
    <source>
        <dbReference type="EMBL" id="MBL0385349.1"/>
    </source>
</evidence>
<comment type="caution">
    <text evidence="5">The sequence shown here is derived from an EMBL/GenBank/DDBJ whole genome shotgun (WGS) entry which is preliminary data.</text>
</comment>
<evidence type="ECO:0000256" key="3">
    <source>
        <dbReference type="ARBA" id="ARBA00023125"/>
    </source>
</evidence>
<feature type="domain" description="DNA mismatch repair proteins mutS family" evidence="4">
    <location>
        <begin position="342"/>
        <end position="540"/>
    </location>
</feature>
<gene>
    <name evidence="5" type="ORF">JJB07_01705</name>
</gene>
<evidence type="ECO:0000256" key="2">
    <source>
        <dbReference type="ARBA" id="ARBA00022840"/>
    </source>
</evidence>
<keyword evidence="3" id="KW-0238">DNA-binding</keyword>
<dbReference type="SMART" id="SM00534">
    <property type="entry name" value="MUTSac"/>
    <property type="match status" value="1"/>
</dbReference>
<reference evidence="5 6" key="1">
    <citation type="submission" date="2021-01" db="EMBL/GenBank/DDBJ databases">
        <title>Tumebacillus sp. strain ITR2 16S ribosomal RNA gene Genome sequencing and assembly.</title>
        <authorList>
            <person name="Kang M."/>
        </authorList>
    </citation>
    <scope>NUCLEOTIDE SEQUENCE [LARGE SCALE GENOMIC DNA]</scope>
    <source>
        <strain evidence="5 6">ITR2</strain>
    </source>
</reference>
<name>A0ABS1J4Z2_9BACL</name>
<evidence type="ECO:0000256" key="1">
    <source>
        <dbReference type="ARBA" id="ARBA00022741"/>
    </source>
</evidence>
<dbReference type="RefSeq" id="WP_201630589.1">
    <property type="nucleotide sequence ID" value="NZ_JAEQNB010000001.1"/>
</dbReference>
<dbReference type="SUPFAM" id="SSF52540">
    <property type="entry name" value="P-loop containing nucleoside triphosphate hydrolases"/>
    <property type="match status" value="1"/>
</dbReference>
<protein>
    <recommendedName>
        <fullName evidence="4">DNA mismatch repair proteins mutS family domain-containing protein</fullName>
    </recommendedName>
</protein>
<dbReference type="Gene3D" id="3.40.50.300">
    <property type="entry name" value="P-loop containing nucleotide triphosphate hydrolases"/>
    <property type="match status" value="1"/>
</dbReference>
<dbReference type="InterPro" id="IPR045076">
    <property type="entry name" value="MutS"/>
</dbReference>
<dbReference type="PANTHER" id="PTHR11361:SF34">
    <property type="entry name" value="DNA MISMATCH REPAIR PROTEIN MSH1, MITOCHONDRIAL"/>
    <property type="match status" value="1"/>
</dbReference>
<proteinExistence type="predicted"/>
<accession>A0ABS1J4Z2</accession>
<keyword evidence="1" id="KW-0547">Nucleotide-binding</keyword>
<keyword evidence="2" id="KW-0067">ATP-binding</keyword>
<dbReference type="InterPro" id="IPR027417">
    <property type="entry name" value="P-loop_NTPase"/>
</dbReference>
<dbReference type="SUPFAM" id="SSF48334">
    <property type="entry name" value="DNA repair protein MutS, domain III"/>
    <property type="match status" value="1"/>
</dbReference>
<keyword evidence="6" id="KW-1185">Reference proteome</keyword>
<dbReference type="PANTHER" id="PTHR11361">
    <property type="entry name" value="DNA MISMATCH REPAIR PROTEIN MUTS FAMILY MEMBER"/>
    <property type="match status" value="1"/>
</dbReference>
<organism evidence="5 6">
    <name type="scientific">Tumebacillus amylolyticus</name>
    <dbReference type="NCBI Taxonomy" id="2801339"/>
    <lineage>
        <taxon>Bacteria</taxon>
        <taxon>Bacillati</taxon>
        <taxon>Bacillota</taxon>
        <taxon>Bacilli</taxon>
        <taxon>Bacillales</taxon>
        <taxon>Alicyclobacillaceae</taxon>
        <taxon>Tumebacillus</taxon>
    </lineage>
</organism>
<dbReference type="InterPro" id="IPR036187">
    <property type="entry name" value="DNA_mismatch_repair_MutS_sf"/>
</dbReference>